<evidence type="ECO:0000313" key="8">
    <source>
        <dbReference type="Proteomes" id="UP000807306"/>
    </source>
</evidence>
<dbReference type="AlphaFoldDB" id="A0A9P6JNB4"/>
<comment type="caution">
    <text evidence="7">The sequence shown here is derived from an EMBL/GenBank/DDBJ whole genome shotgun (WGS) entry which is preliminary data.</text>
</comment>
<dbReference type="PANTHER" id="PTHR19302:SF70">
    <property type="entry name" value="GAMMA-TUBULIN COMPLEX COMPONENT 6"/>
    <property type="match status" value="1"/>
</dbReference>
<dbReference type="GO" id="GO:0031122">
    <property type="term" value="P:cytoplasmic microtubule organization"/>
    <property type="evidence" value="ECO:0007669"/>
    <property type="project" value="TreeGrafter"/>
</dbReference>
<sequence>MSNNPWPFDHPILTDIQRHKWDPKAIEDSPGVLQDLPRIMPHFFVPALEDKPQNPIMESLGLEKANTLLPERKPRSFALSDDPSGLSVRVLKPPEIAIVEEDRIAEVQALWLGAVVRKSGVRNSLLSWDRLRKTHANTASPTAFISEQEEFVYTSARHHVHPRLFNPRHELLPTTQHELLASLKSTVLGISSNLHAWEPTSERFVHIVASKRASDGADTLPILLVDGKDEVISTSFVERFLKIGTLLRRLELLLVSLRTRSAKEGPTIHALAHTLSETLEYIRESLVECPPTHSELANESSLLPLAGIWSRYALLEELLVSLSELCGRDEPRTPDTYLHIESSPSPLLSRIYDCLSDHSERQSPTLIRAVFAFILTTTSQEYIQDVSVSVGFGGKPKEVKKNRAKQQDALVLDDEDEEEEEDIFDMMDAIDLSTSFPTFFPQKVSNLLPAAQKSLVLLRIAQPNHPFLSGGQKGRFVRWFWTEKEVEAKWNDLDTPTSAPTSNLSNLLAAKISSSKVSYKPELSDFASFDLEPGVTRSQMPNVSPGHTNLRSFIRDFPPSLPPITPTLSSLTLLAFRDLMNHASTLSSSLLSLFIEQPGKLNFKAHLELLRSFLLVAKPGFKMRLLTALFDDAGEFGATSEGRSSTAHSMSVRALRLRKHRMKNPSSQGEAQLKESKQPWAVGLAPHLLERETWPPVGADLSFFLRTVIVDSLEGGQAPQLGADGMENGKAEELEFFREAEWRLGFAIKDLPKKDSKGRDRAKWLDPLAIEALDFLYMDYKPPKPLEILIPADVLAKYQRMFAFILRLFRVESALKSLFRMSTHRTISTVLFPTFTESRQLLLHFRFVSQAFISSLSGYIFDTAIGGNFDPFLGRLTNSLTSPSVSSDQTFSDVFELAQSHSNLLDDILSACLLRSGQKGVGELLRQSMELVLEFTIVVGELHRGRIQEYEAAPMVEQLYGKFCIKMTTFTQVLKGIVDKSPSSSKVALETNSGNRRPTGGLDALYHLLIRLDLTDWWGAQRKS</sequence>
<dbReference type="Gene3D" id="1.20.120.1900">
    <property type="entry name" value="Gamma-tubulin complex, C-terminal domain"/>
    <property type="match status" value="1"/>
</dbReference>
<proteinExistence type="inferred from homology"/>
<reference evidence="7" key="1">
    <citation type="submission" date="2020-11" db="EMBL/GenBank/DDBJ databases">
        <authorList>
            <consortium name="DOE Joint Genome Institute"/>
            <person name="Ahrendt S."/>
            <person name="Riley R."/>
            <person name="Andreopoulos W."/>
            <person name="Labutti K."/>
            <person name="Pangilinan J."/>
            <person name="Ruiz-Duenas F.J."/>
            <person name="Barrasa J.M."/>
            <person name="Sanchez-Garcia M."/>
            <person name="Camarero S."/>
            <person name="Miyauchi S."/>
            <person name="Serrano A."/>
            <person name="Linde D."/>
            <person name="Babiker R."/>
            <person name="Drula E."/>
            <person name="Ayuso-Fernandez I."/>
            <person name="Pacheco R."/>
            <person name="Padilla G."/>
            <person name="Ferreira P."/>
            <person name="Barriuso J."/>
            <person name="Kellner H."/>
            <person name="Castanera R."/>
            <person name="Alfaro M."/>
            <person name="Ramirez L."/>
            <person name="Pisabarro A.G."/>
            <person name="Kuo A."/>
            <person name="Tritt A."/>
            <person name="Lipzen A."/>
            <person name="He G."/>
            <person name="Yan M."/>
            <person name="Ng V."/>
            <person name="Cullen D."/>
            <person name="Martin F."/>
            <person name="Rosso M.-N."/>
            <person name="Henrissat B."/>
            <person name="Hibbett D."/>
            <person name="Martinez A.T."/>
            <person name="Grigoriev I.V."/>
        </authorList>
    </citation>
    <scope>NUCLEOTIDE SEQUENCE</scope>
    <source>
        <strain evidence="7">CBS 506.95</strain>
    </source>
</reference>
<keyword evidence="2 5" id="KW-0963">Cytoplasm</keyword>
<dbReference type="GO" id="GO:0000278">
    <property type="term" value="P:mitotic cell cycle"/>
    <property type="evidence" value="ECO:0007669"/>
    <property type="project" value="TreeGrafter"/>
</dbReference>
<dbReference type="Proteomes" id="UP000807306">
    <property type="component" value="Unassembled WGS sequence"/>
</dbReference>
<dbReference type="GO" id="GO:0000922">
    <property type="term" value="C:spindle pole"/>
    <property type="evidence" value="ECO:0007669"/>
    <property type="project" value="InterPro"/>
</dbReference>
<protein>
    <recommendedName>
        <fullName evidence="5">Spindle pole body component</fullName>
    </recommendedName>
</protein>
<organism evidence="7 8">
    <name type="scientific">Crepidotus variabilis</name>
    <dbReference type="NCBI Taxonomy" id="179855"/>
    <lineage>
        <taxon>Eukaryota</taxon>
        <taxon>Fungi</taxon>
        <taxon>Dikarya</taxon>
        <taxon>Basidiomycota</taxon>
        <taxon>Agaricomycotina</taxon>
        <taxon>Agaricomycetes</taxon>
        <taxon>Agaricomycetidae</taxon>
        <taxon>Agaricales</taxon>
        <taxon>Agaricineae</taxon>
        <taxon>Crepidotaceae</taxon>
        <taxon>Crepidotus</taxon>
    </lineage>
</organism>
<dbReference type="InterPro" id="IPR040457">
    <property type="entry name" value="GCP_C"/>
</dbReference>
<dbReference type="Pfam" id="PF04130">
    <property type="entry name" value="GCP_C_terminal"/>
    <property type="match status" value="1"/>
</dbReference>
<evidence type="ECO:0000256" key="2">
    <source>
        <dbReference type="ARBA" id="ARBA00022490"/>
    </source>
</evidence>
<dbReference type="GO" id="GO:0051011">
    <property type="term" value="F:microtubule minus-end binding"/>
    <property type="evidence" value="ECO:0007669"/>
    <property type="project" value="TreeGrafter"/>
</dbReference>
<keyword evidence="8" id="KW-1185">Reference proteome</keyword>
<keyword evidence="3 5" id="KW-0493">Microtubule</keyword>
<dbReference type="EMBL" id="MU157870">
    <property type="protein sequence ID" value="KAF9526505.1"/>
    <property type="molecule type" value="Genomic_DNA"/>
</dbReference>
<accession>A0A9P6JNB4</accession>
<evidence type="ECO:0000256" key="5">
    <source>
        <dbReference type="RuleBase" id="RU363050"/>
    </source>
</evidence>
<dbReference type="GO" id="GO:0051225">
    <property type="term" value="P:spindle assembly"/>
    <property type="evidence" value="ECO:0007669"/>
    <property type="project" value="TreeGrafter"/>
</dbReference>
<dbReference type="GO" id="GO:0043015">
    <property type="term" value="F:gamma-tubulin binding"/>
    <property type="evidence" value="ECO:0007669"/>
    <property type="project" value="InterPro"/>
</dbReference>
<keyword evidence="4 5" id="KW-0206">Cytoskeleton</keyword>
<dbReference type="GO" id="GO:0007020">
    <property type="term" value="P:microtubule nucleation"/>
    <property type="evidence" value="ECO:0007669"/>
    <property type="project" value="InterPro"/>
</dbReference>
<comment type="similarity">
    <text evidence="1 5">Belongs to the TUBGCP family.</text>
</comment>
<dbReference type="OrthoDB" id="775571at2759"/>
<gene>
    <name evidence="7" type="ORF">CPB83DRAFT_456702</name>
</gene>
<evidence type="ECO:0000256" key="3">
    <source>
        <dbReference type="ARBA" id="ARBA00022701"/>
    </source>
</evidence>
<comment type="subcellular location">
    <subcellularLocation>
        <location evidence="5">Cytoplasm</location>
        <location evidence="5">Cytoskeleton</location>
        <location evidence="5">Microtubule organizing center</location>
    </subcellularLocation>
</comment>
<dbReference type="PANTHER" id="PTHR19302">
    <property type="entry name" value="GAMMA TUBULIN COMPLEX PROTEIN"/>
    <property type="match status" value="1"/>
</dbReference>
<feature type="domain" description="Gamma tubulin complex component C-terminal" evidence="6">
    <location>
        <begin position="605"/>
        <end position="1018"/>
    </location>
</feature>
<dbReference type="InterPro" id="IPR007259">
    <property type="entry name" value="GCP"/>
</dbReference>
<dbReference type="GO" id="GO:0005816">
    <property type="term" value="C:spindle pole body"/>
    <property type="evidence" value="ECO:0007669"/>
    <property type="project" value="UniProtKB-ARBA"/>
</dbReference>
<name>A0A9P6JNB4_9AGAR</name>
<evidence type="ECO:0000256" key="1">
    <source>
        <dbReference type="ARBA" id="ARBA00010337"/>
    </source>
</evidence>
<evidence type="ECO:0000256" key="4">
    <source>
        <dbReference type="ARBA" id="ARBA00023212"/>
    </source>
</evidence>
<dbReference type="GO" id="GO:0000930">
    <property type="term" value="C:gamma-tubulin complex"/>
    <property type="evidence" value="ECO:0007669"/>
    <property type="project" value="TreeGrafter"/>
</dbReference>
<evidence type="ECO:0000313" key="7">
    <source>
        <dbReference type="EMBL" id="KAF9526505.1"/>
    </source>
</evidence>
<dbReference type="InterPro" id="IPR042241">
    <property type="entry name" value="GCP_C_sf"/>
</dbReference>
<evidence type="ECO:0000259" key="6">
    <source>
        <dbReference type="Pfam" id="PF04130"/>
    </source>
</evidence>
<dbReference type="GO" id="GO:0051321">
    <property type="term" value="P:meiotic cell cycle"/>
    <property type="evidence" value="ECO:0007669"/>
    <property type="project" value="TreeGrafter"/>
</dbReference>
<dbReference type="GO" id="GO:0005874">
    <property type="term" value="C:microtubule"/>
    <property type="evidence" value="ECO:0007669"/>
    <property type="project" value="UniProtKB-KW"/>
</dbReference>